<evidence type="ECO:0000259" key="8">
    <source>
        <dbReference type="PROSITE" id="PS50928"/>
    </source>
</evidence>
<dbReference type="Proteomes" id="UP000223759">
    <property type="component" value="Unassembled WGS sequence"/>
</dbReference>
<evidence type="ECO:0000313" key="10">
    <source>
        <dbReference type="Proteomes" id="UP000223759"/>
    </source>
</evidence>
<evidence type="ECO:0000256" key="3">
    <source>
        <dbReference type="ARBA" id="ARBA00022475"/>
    </source>
</evidence>
<evidence type="ECO:0000256" key="6">
    <source>
        <dbReference type="ARBA" id="ARBA00023136"/>
    </source>
</evidence>
<dbReference type="AlphaFoldDB" id="A0A1R3VUB9"/>
<reference evidence="9 10" key="1">
    <citation type="submission" date="2017-01" db="EMBL/GenBank/DDBJ databases">
        <authorList>
            <person name="Mah S.A."/>
            <person name="Swanson W.J."/>
            <person name="Moy G.W."/>
            <person name="Vacquier V.D."/>
        </authorList>
    </citation>
    <scope>NUCLEOTIDE SEQUENCE [LARGE SCALE GENOMIC DNA]</scope>
    <source>
        <strain evidence="9 10">M9</strain>
    </source>
</reference>
<accession>A0A1R3VUB9</accession>
<dbReference type="FunFam" id="1.10.3720.10:FF:000088">
    <property type="entry name" value="Iron(III) ABC transporter, permease protein"/>
    <property type="match status" value="1"/>
</dbReference>
<feature type="transmembrane region" description="Helical" evidence="7">
    <location>
        <begin position="261"/>
        <end position="282"/>
    </location>
</feature>
<dbReference type="GO" id="GO:0005886">
    <property type="term" value="C:plasma membrane"/>
    <property type="evidence" value="ECO:0007669"/>
    <property type="project" value="UniProtKB-SubCell"/>
</dbReference>
<feature type="transmembrane region" description="Helical" evidence="7">
    <location>
        <begin position="217"/>
        <end position="241"/>
    </location>
</feature>
<evidence type="ECO:0000256" key="5">
    <source>
        <dbReference type="ARBA" id="ARBA00022989"/>
    </source>
</evidence>
<feature type="domain" description="ABC transmembrane type-1" evidence="8">
    <location>
        <begin position="350"/>
        <end position="556"/>
    </location>
</feature>
<feature type="transmembrane region" description="Helical" evidence="7">
    <location>
        <begin position="30"/>
        <end position="55"/>
    </location>
</feature>
<protein>
    <submittedName>
        <fullName evidence="9">Iron(III) transport system permease protein</fullName>
    </submittedName>
</protein>
<sequence>MAVTQTPHSQDLRGAPLGALARLRIRRPDAWGVSTLLIAAILALPVLVIFAHVFIPASEVWMHLRATVLADYVLNSLILLIGVGIGVLLIGVPTAWLVSMCDFPGRRVFEWALLLPLAMPAYIIAYTYTGMLDFAGPVQTALRDFTGWGWGDYWFPEVRSIPGAITMLTLVLYPYVYLLSRAAFLEQSVCVLEVSRTLGSGPWLGFRRVALPLARPAIITGLTLALMETLADYGTVEYFGIPTFTTGIFRTWFGLGDPGAAAQLAALMMTFVLVLIVLERYSRRRARFHHTSARYSKLPRYELRGGMAAAAMAACGLPIVLGFLIPSGQLLQWAMATTDMWLRPEFLRLVWNSISLAAIAAVLAVLLSLIMAYGKRLSPSGPTNAAVRIASMGYAIPGTVIAVGIMLPFAFIDNSIDSFMRERFDLSTGLILSGTLVALVFAYCVRFMAVSLNTVDAGLAKIKPSMDDAARSLGMSPGRVLRQVHMPIMRGSLLTALLLVFVDVLKELPATLILRPFNFNTLAVRAFELASDERLADSASAALAIVLVGIIPVILISRSISRSRPGHDQTP</sequence>
<feature type="transmembrane region" description="Helical" evidence="7">
    <location>
        <begin position="75"/>
        <end position="96"/>
    </location>
</feature>
<dbReference type="STRING" id="233100.SAMN05216526_0866"/>
<proteinExistence type="inferred from homology"/>
<evidence type="ECO:0000256" key="7">
    <source>
        <dbReference type="RuleBase" id="RU363032"/>
    </source>
</evidence>
<feature type="domain" description="ABC transmembrane type-1" evidence="8">
    <location>
        <begin position="73"/>
        <end position="279"/>
    </location>
</feature>
<evidence type="ECO:0000256" key="1">
    <source>
        <dbReference type="ARBA" id="ARBA00004651"/>
    </source>
</evidence>
<dbReference type="SUPFAM" id="SSF161098">
    <property type="entry name" value="MetI-like"/>
    <property type="match status" value="2"/>
</dbReference>
<feature type="transmembrane region" description="Helical" evidence="7">
    <location>
        <begin position="349"/>
        <end position="373"/>
    </location>
</feature>
<dbReference type="PROSITE" id="PS50928">
    <property type="entry name" value="ABC_TM1"/>
    <property type="match status" value="2"/>
</dbReference>
<dbReference type="Pfam" id="PF00528">
    <property type="entry name" value="BPD_transp_1"/>
    <property type="match status" value="2"/>
</dbReference>
<feature type="transmembrane region" description="Helical" evidence="7">
    <location>
        <begin position="424"/>
        <end position="445"/>
    </location>
</feature>
<comment type="subcellular location">
    <subcellularLocation>
        <location evidence="1 7">Cell membrane</location>
        <topology evidence="1 7">Multi-pass membrane protein</topology>
    </subcellularLocation>
</comment>
<dbReference type="InterPro" id="IPR035906">
    <property type="entry name" value="MetI-like_sf"/>
</dbReference>
<dbReference type="PANTHER" id="PTHR30183:SF2">
    <property type="entry name" value="IRON UTILIZATION PROTEIN"/>
    <property type="match status" value="1"/>
</dbReference>
<dbReference type="CDD" id="cd06261">
    <property type="entry name" value="TM_PBP2"/>
    <property type="match status" value="2"/>
</dbReference>
<comment type="similarity">
    <text evidence="7">Belongs to the binding-protein-dependent transport system permease family.</text>
</comment>
<name>A0A1R3VUB9_9GAMM</name>
<evidence type="ECO:0000256" key="2">
    <source>
        <dbReference type="ARBA" id="ARBA00022448"/>
    </source>
</evidence>
<feature type="transmembrane region" description="Helical" evidence="7">
    <location>
        <begin position="394"/>
        <end position="412"/>
    </location>
</feature>
<keyword evidence="3" id="KW-1003">Cell membrane</keyword>
<feature type="transmembrane region" description="Helical" evidence="7">
    <location>
        <begin position="160"/>
        <end position="178"/>
    </location>
</feature>
<evidence type="ECO:0000313" key="9">
    <source>
        <dbReference type="EMBL" id="SIT68498.1"/>
    </source>
</evidence>
<dbReference type="Gene3D" id="1.10.3720.10">
    <property type="entry name" value="MetI-like"/>
    <property type="match status" value="2"/>
</dbReference>
<feature type="transmembrane region" description="Helical" evidence="7">
    <location>
        <begin position="488"/>
        <end position="505"/>
    </location>
</feature>
<feature type="transmembrane region" description="Helical" evidence="7">
    <location>
        <begin position="108"/>
        <end position="128"/>
    </location>
</feature>
<keyword evidence="2 7" id="KW-0813">Transport</keyword>
<keyword evidence="10" id="KW-1185">Reference proteome</keyword>
<gene>
    <name evidence="9" type="ORF">SAMN05216526_0866</name>
</gene>
<feature type="transmembrane region" description="Helical" evidence="7">
    <location>
        <begin position="303"/>
        <end position="325"/>
    </location>
</feature>
<dbReference type="InterPro" id="IPR000515">
    <property type="entry name" value="MetI-like"/>
</dbReference>
<feature type="transmembrane region" description="Helical" evidence="7">
    <location>
        <begin position="539"/>
        <end position="557"/>
    </location>
</feature>
<evidence type="ECO:0000256" key="4">
    <source>
        <dbReference type="ARBA" id="ARBA00022692"/>
    </source>
</evidence>
<keyword evidence="4 7" id="KW-0812">Transmembrane</keyword>
<keyword evidence="5 7" id="KW-1133">Transmembrane helix</keyword>
<dbReference type="GO" id="GO:0055085">
    <property type="term" value="P:transmembrane transport"/>
    <property type="evidence" value="ECO:0007669"/>
    <property type="project" value="InterPro"/>
</dbReference>
<dbReference type="EMBL" id="FTPK01000002">
    <property type="protein sequence ID" value="SIT68498.1"/>
    <property type="molecule type" value="Genomic_DNA"/>
</dbReference>
<organism evidence="9 10">
    <name type="scientific">Ectothiorhodosinus mongolicus</name>
    <dbReference type="NCBI Taxonomy" id="233100"/>
    <lineage>
        <taxon>Bacteria</taxon>
        <taxon>Pseudomonadati</taxon>
        <taxon>Pseudomonadota</taxon>
        <taxon>Gammaproteobacteria</taxon>
        <taxon>Chromatiales</taxon>
        <taxon>Ectothiorhodospiraceae</taxon>
        <taxon>Ectothiorhodosinus</taxon>
    </lineage>
</organism>
<dbReference type="PANTHER" id="PTHR30183">
    <property type="entry name" value="MOLYBDENUM TRANSPORT SYSTEM PERMEASE PROTEIN MODB"/>
    <property type="match status" value="1"/>
</dbReference>
<keyword evidence="6 7" id="KW-0472">Membrane</keyword>